<evidence type="ECO:0000256" key="5">
    <source>
        <dbReference type="SAM" id="Phobius"/>
    </source>
</evidence>
<dbReference type="PANTHER" id="PTHR31465:SF8">
    <property type="entry name" value="DOMAIN PROTEIN, PUTATIVE (AFU_ORTHOLOGUE AFUA_6G14140)-RELATED"/>
    <property type="match status" value="1"/>
</dbReference>
<evidence type="ECO:0000256" key="1">
    <source>
        <dbReference type="ARBA" id="ARBA00004141"/>
    </source>
</evidence>
<dbReference type="AlphaFoldDB" id="A0A0J9W0E9"/>
<keyword evidence="2 5" id="KW-0812">Transmembrane</keyword>
<feature type="transmembrane region" description="Helical" evidence="5">
    <location>
        <begin position="288"/>
        <end position="310"/>
    </location>
</feature>
<protein>
    <recommendedName>
        <fullName evidence="8">Sphingoid long-chain base transporter RSB1</fullName>
    </recommendedName>
</protein>
<feature type="transmembrane region" description="Helical" evidence="5">
    <location>
        <begin position="152"/>
        <end position="172"/>
    </location>
</feature>
<dbReference type="RefSeq" id="XP_018254285.1">
    <property type="nucleotide sequence ID" value="XM_018394740.1"/>
</dbReference>
<evidence type="ECO:0000313" key="6">
    <source>
        <dbReference type="EMBL" id="KNB16240.1"/>
    </source>
</evidence>
<dbReference type="Proteomes" id="UP000009097">
    <property type="component" value="Unassembled WGS sequence"/>
</dbReference>
<sequence length="331" mass="36543">MSLKAPTIINPTNHAAYVLARATTDTSNCTQITPECPVELTTYGYYPNLGGNTFFLIFFLFLFIAQLYLGKRNKTWSYTLALSTGTLFEVLGYIGRLIMHKNPWSSGGFIIQMLFLIVGPCFIAASIYLTLKHFIIYCGPQYSPLRPTLYPWLFVGCDVGSIVLQAIGGGVASAGTGGGKNSIAQLGNHIMVAGIVFQVVTMGICGALLAIYIFRHQTNKRGKQQPQSRSPYDESKANGTVSRPKLKAFAVVLIAAYFFVLIRCIYRIPELAGGWGNSLMRIEKEFLILDGMMMALATLLLTVFYPSYYFPPFAAFRIDKHSSLSSDQIPL</sequence>
<keyword evidence="4 5" id="KW-0472">Membrane</keyword>
<dbReference type="VEuPathDB" id="FungiDB:FOXG_14681"/>
<evidence type="ECO:0000256" key="2">
    <source>
        <dbReference type="ARBA" id="ARBA00022692"/>
    </source>
</evidence>
<reference evidence="6" key="1">
    <citation type="submission" date="2007-04" db="EMBL/GenBank/DDBJ databases">
        <authorList>
            <consortium name="The Broad Institute Genome Sequencing Platform"/>
            <person name="Birren B."/>
            <person name="Lander E."/>
            <person name="Galagan J."/>
            <person name="Nusbaum C."/>
            <person name="Devon K."/>
            <person name="Ma L.-J."/>
            <person name="Jaffe D."/>
            <person name="Butler J."/>
            <person name="Alvarez P."/>
            <person name="Gnerre S."/>
            <person name="Grabherr M."/>
            <person name="Kleber M."/>
            <person name="Mauceli E."/>
            <person name="Brockman W."/>
            <person name="MacCallum I.A."/>
            <person name="Young S."/>
            <person name="LaButti K."/>
            <person name="DeCaprio D."/>
            <person name="Crawford M."/>
            <person name="Koehrsen M."/>
            <person name="Engels R."/>
            <person name="Montgomery P."/>
            <person name="Pearson M."/>
            <person name="Howarth C."/>
            <person name="Larson L."/>
            <person name="White J."/>
            <person name="O'Leary S."/>
            <person name="Kodira C."/>
            <person name="Zeng Q."/>
            <person name="Yandava C."/>
            <person name="Alvarado L."/>
            <person name="Kistler C."/>
            <person name="Shim W.-B."/>
            <person name="Kang S."/>
            <person name="Woloshuk C."/>
        </authorList>
    </citation>
    <scope>NUCLEOTIDE SEQUENCE</scope>
    <source>
        <strain evidence="6">4287</strain>
    </source>
</reference>
<name>A0A0J9W0E9_FUSO4</name>
<feature type="transmembrane region" description="Helical" evidence="5">
    <location>
        <begin position="76"/>
        <end position="98"/>
    </location>
</feature>
<evidence type="ECO:0008006" key="8">
    <source>
        <dbReference type="Google" id="ProtNLM"/>
    </source>
</evidence>
<evidence type="ECO:0000256" key="4">
    <source>
        <dbReference type="ARBA" id="ARBA00023136"/>
    </source>
</evidence>
<feature type="transmembrane region" description="Helical" evidence="5">
    <location>
        <begin position="192"/>
        <end position="214"/>
    </location>
</feature>
<accession>A0A0J9W0E9</accession>
<reference evidence="6" key="2">
    <citation type="journal article" date="2010" name="Nature">
        <title>Comparative genomics reveals mobile pathogenicity chromosomes in Fusarium.</title>
        <authorList>
            <person name="Ma L.J."/>
            <person name="van der Does H.C."/>
            <person name="Borkovich K.A."/>
            <person name="Coleman J.J."/>
            <person name="Daboussi M.J."/>
            <person name="Di Pietro A."/>
            <person name="Dufresne M."/>
            <person name="Freitag M."/>
            <person name="Grabherr M."/>
            <person name="Henrissat B."/>
            <person name="Houterman P.M."/>
            <person name="Kang S."/>
            <person name="Shim W.B."/>
            <person name="Woloshuk C."/>
            <person name="Xie X."/>
            <person name="Xu J.R."/>
            <person name="Antoniw J."/>
            <person name="Baker S.E."/>
            <person name="Bluhm B.H."/>
            <person name="Breakspear A."/>
            <person name="Brown D.W."/>
            <person name="Butchko R.A."/>
            <person name="Chapman S."/>
            <person name="Coulson R."/>
            <person name="Coutinho P.M."/>
            <person name="Danchin E.G."/>
            <person name="Diener A."/>
            <person name="Gale L.R."/>
            <person name="Gardiner D.M."/>
            <person name="Goff S."/>
            <person name="Hammond-Kosack K.E."/>
            <person name="Hilburn K."/>
            <person name="Hua-Van A."/>
            <person name="Jonkers W."/>
            <person name="Kazan K."/>
            <person name="Kodira C.D."/>
            <person name="Koehrsen M."/>
            <person name="Kumar L."/>
            <person name="Lee Y.H."/>
            <person name="Li L."/>
            <person name="Manners J.M."/>
            <person name="Miranda-Saavedra D."/>
            <person name="Mukherjee M."/>
            <person name="Park G."/>
            <person name="Park J."/>
            <person name="Park S.Y."/>
            <person name="Proctor R.H."/>
            <person name="Regev A."/>
            <person name="Ruiz-Roldan M.C."/>
            <person name="Sain D."/>
            <person name="Sakthikumar S."/>
            <person name="Sykes S."/>
            <person name="Schwartz D.C."/>
            <person name="Turgeon B.G."/>
            <person name="Wapinski I."/>
            <person name="Yoder O."/>
            <person name="Young S."/>
            <person name="Zeng Q."/>
            <person name="Zhou S."/>
            <person name="Galagan J."/>
            <person name="Cuomo C.A."/>
            <person name="Kistler H.C."/>
            <person name="Rep M."/>
        </authorList>
    </citation>
    <scope>NUCLEOTIDE SEQUENCE [LARGE SCALE GENOMIC DNA]</scope>
    <source>
        <strain evidence="6">4287</strain>
    </source>
</reference>
<keyword evidence="3 5" id="KW-1133">Transmembrane helix</keyword>
<dbReference type="GeneID" id="28955824"/>
<dbReference type="PANTHER" id="PTHR31465">
    <property type="entry name" value="PROTEIN RTA1-RELATED"/>
    <property type="match status" value="1"/>
</dbReference>
<evidence type="ECO:0000313" key="7">
    <source>
        <dbReference type="Proteomes" id="UP000009097"/>
    </source>
</evidence>
<dbReference type="Pfam" id="PF04479">
    <property type="entry name" value="RTA1"/>
    <property type="match status" value="1"/>
</dbReference>
<dbReference type="KEGG" id="fox:FOXG_14681"/>
<proteinExistence type="predicted"/>
<feature type="transmembrane region" description="Helical" evidence="5">
    <location>
        <begin position="248"/>
        <end position="268"/>
    </location>
</feature>
<feature type="transmembrane region" description="Helical" evidence="5">
    <location>
        <begin position="49"/>
        <end position="69"/>
    </location>
</feature>
<organism evidence="6 7">
    <name type="scientific">Fusarium oxysporum f. sp. lycopersici (strain 4287 / CBS 123668 / FGSC 9935 / NRRL 34936)</name>
    <name type="common">Fusarium vascular wilt of tomato</name>
    <dbReference type="NCBI Taxonomy" id="426428"/>
    <lineage>
        <taxon>Eukaryota</taxon>
        <taxon>Fungi</taxon>
        <taxon>Dikarya</taxon>
        <taxon>Ascomycota</taxon>
        <taxon>Pezizomycotina</taxon>
        <taxon>Sordariomycetes</taxon>
        <taxon>Hypocreomycetidae</taxon>
        <taxon>Hypocreales</taxon>
        <taxon>Nectriaceae</taxon>
        <taxon>Fusarium</taxon>
        <taxon>Fusarium oxysporum species complex</taxon>
    </lineage>
</organism>
<dbReference type="EMBL" id="DS231718">
    <property type="protein sequence ID" value="KNB16240.1"/>
    <property type="molecule type" value="Genomic_DNA"/>
</dbReference>
<evidence type="ECO:0000256" key="3">
    <source>
        <dbReference type="ARBA" id="ARBA00022989"/>
    </source>
</evidence>
<dbReference type="InterPro" id="IPR007568">
    <property type="entry name" value="RTA1"/>
</dbReference>
<comment type="subcellular location">
    <subcellularLocation>
        <location evidence="1">Membrane</location>
        <topology evidence="1">Multi-pass membrane protein</topology>
    </subcellularLocation>
</comment>
<dbReference type="OrthoDB" id="4521223at2759"/>
<feature type="transmembrane region" description="Helical" evidence="5">
    <location>
        <begin position="110"/>
        <end position="131"/>
    </location>
</feature>
<dbReference type="GO" id="GO:0000324">
    <property type="term" value="C:fungal-type vacuole"/>
    <property type="evidence" value="ECO:0007669"/>
    <property type="project" value="TreeGrafter"/>
</dbReference>
<gene>
    <name evidence="6" type="ORF">FOXG_14681</name>
</gene>
<dbReference type="GO" id="GO:0005886">
    <property type="term" value="C:plasma membrane"/>
    <property type="evidence" value="ECO:0007669"/>
    <property type="project" value="TreeGrafter"/>
</dbReference>